<sequence length="159" mass="16833">MTDDTVLVALIGRPFDADALARATERFPDAELVVLAVVTPLDAPFSEGQLLSPTDDRFLQARRRAENLVERVRESSGAGDASLDDVEIAVAQGRPAPVVANRAERLDADRIVVGARDQSRLADYLLGDGVGDAIADRASVPVTVVEVDQATPSPADSTL</sequence>
<dbReference type="SUPFAM" id="SSF52402">
    <property type="entry name" value="Adenine nucleotide alpha hydrolases-like"/>
    <property type="match status" value="1"/>
</dbReference>
<dbReference type="RefSeq" id="WP_343773829.1">
    <property type="nucleotide sequence ID" value="NZ_BAAADV010000003.1"/>
</dbReference>
<dbReference type="AlphaFoldDB" id="A0AAV3TA11"/>
<dbReference type="Proteomes" id="UP001500420">
    <property type="component" value="Unassembled WGS sequence"/>
</dbReference>
<dbReference type="InterPro" id="IPR006016">
    <property type="entry name" value="UspA"/>
</dbReference>
<dbReference type="Pfam" id="PF00582">
    <property type="entry name" value="Usp"/>
    <property type="match status" value="1"/>
</dbReference>
<dbReference type="PANTHER" id="PTHR46268:SF6">
    <property type="entry name" value="UNIVERSAL STRESS PROTEIN UP12"/>
    <property type="match status" value="1"/>
</dbReference>
<evidence type="ECO:0000313" key="3">
    <source>
        <dbReference type="EMBL" id="GAA0672914.1"/>
    </source>
</evidence>
<name>A0AAV3TA11_9EURY</name>
<comment type="caution">
    <text evidence="3">The sequence shown here is derived from an EMBL/GenBank/DDBJ whole genome shotgun (WGS) entry which is preliminary data.</text>
</comment>
<dbReference type="CDD" id="cd00293">
    <property type="entry name" value="USP-like"/>
    <property type="match status" value="1"/>
</dbReference>
<dbReference type="Gene3D" id="3.40.50.620">
    <property type="entry name" value="HUPs"/>
    <property type="match status" value="1"/>
</dbReference>
<protein>
    <recommendedName>
        <fullName evidence="2">UspA domain-containing protein</fullName>
    </recommendedName>
</protein>
<accession>A0AAV3TA11</accession>
<feature type="domain" description="UspA" evidence="2">
    <location>
        <begin position="5"/>
        <end position="145"/>
    </location>
</feature>
<keyword evidence="4" id="KW-1185">Reference proteome</keyword>
<reference evidence="3 4" key="1">
    <citation type="journal article" date="2019" name="Int. J. Syst. Evol. Microbiol.">
        <title>The Global Catalogue of Microorganisms (GCM) 10K type strain sequencing project: providing services to taxonomists for standard genome sequencing and annotation.</title>
        <authorList>
            <consortium name="The Broad Institute Genomics Platform"/>
            <consortium name="The Broad Institute Genome Sequencing Center for Infectious Disease"/>
            <person name="Wu L."/>
            <person name="Ma J."/>
        </authorList>
    </citation>
    <scope>NUCLEOTIDE SEQUENCE [LARGE SCALE GENOMIC DNA]</scope>
    <source>
        <strain evidence="3 4">JCM 16328</strain>
    </source>
</reference>
<proteinExistence type="inferred from homology"/>
<evidence type="ECO:0000256" key="1">
    <source>
        <dbReference type="ARBA" id="ARBA00008791"/>
    </source>
</evidence>
<gene>
    <name evidence="3" type="ORF">GCM10009020_19730</name>
</gene>
<organism evidence="3 4">
    <name type="scientific">Natronoarchaeum mannanilyticum</name>
    <dbReference type="NCBI Taxonomy" id="926360"/>
    <lineage>
        <taxon>Archaea</taxon>
        <taxon>Methanobacteriati</taxon>
        <taxon>Methanobacteriota</taxon>
        <taxon>Stenosarchaea group</taxon>
        <taxon>Halobacteria</taxon>
        <taxon>Halobacteriales</taxon>
        <taxon>Natronoarchaeaceae</taxon>
    </lineage>
</organism>
<evidence type="ECO:0000259" key="2">
    <source>
        <dbReference type="Pfam" id="PF00582"/>
    </source>
</evidence>
<dbReference type="EMBL" id="BAAADV010000003">
    <property type="protein sequence ID" value="GAA0672914.1"/>
    <property type="molecule type" value="Genomic_DNA"/>
</dbReference>
<dbReference type="InterPro" id="IPR014729">
    <property type="entry name" value="Rossmann-like_a/b/a_fold"/>
</dbReference>
<comment type="similarity">
    <text evidence="1">Belongs to the universal stress protein A family.</text>
</comment>
<dbReference type="PANTHER" id="PTHR46268">
    <property type="entry name" value="STRESS RESPONSE PROTEIN NHAX"/>
    <property type="match status" value="1"/>
</dbReference>
<evidence type="ECO:0000313" key="4">
    <source>
        <dbReference type="Proteomes" id="UP001500420"/>
    </source>
</evidence>